<evidence type="ECO:0000256" key="2">
    <source>
        <dbReference type="ARBA" id="ARBA00022448"/>
    </source>
</evidence>
<evidence type="ECO:0000256" key="4">
    <source>
        <dbReference type="ARBA" id="ARBA00022840"/>
    </source>
</evidence>
<dbReference type="PANTHER" id="PTHR46743">
    <property type="entry name" value="TEICHOIC ACIDS EXPORT ATP-BINDING PROTEIN TAGH"/>
    <property type="match status" value="1"/>
</dbReference>
<feature type="domain" description="ABC transporter" evidence="5">
    <location>
        <begin position="19"/>
        <end position="241"/>
    </location>
</feature>
<keyword evidence="2" id="KW-0813">Transport</keyword>
<evidence type="ECO:0000313" key="7">
    <source>
        <dbReference type="Proteomes" id="UP000306509"/>
    </source>
</evidence>
<keyword evidence="4 6" id="KW-0067">ATP-binding</keyword>
<dbReference type="CDD" id="cd03220">
    <property type="entry name" value="ABC_KpsT_Wzt"/>
    <property type="match status" value="1"/>
</dbReference>
<sequence length="243" mass="27163">MSVENAIKVEDLNISYKCLNAYSIKKNFFKLKKTKTEVHEAVKNVSFQVREGEILGIVGKNGSGKSTMLRAIAGIFSPDSGTIDLFGHTVSLLSIGVGFQKSLSGKENIMLSGMLLGFTEEEVRRQMPEIIEFAGLGKFINMPVKTYSSGMYSKLAFSITAILKTDIMLIDEVLSVGDAKFKKKSYRKMKELISEKDRTVVIVSHNNDTLRSLCDRILWLHDGEVKMLGTAEEVLPVYEEFMQ</sequence>
<dbReference type="Gene3D" id="3.40.50.300">
    <property type="entry name" value="P-loop containing nucleotide triphosphate hydrolases"/>
    <property type="match status" value="1"/>
</dbReference>
<keyword evidence="7" id="KW-1185">Reference proteome</keyword>
<dbReference type="SUPFAM" id="SSF52540">
    <property type="entry name" value="P-loop containing nucleoside triphosphate hydrolases"/>
    <property type="match status" value="1"/>
</dbReference>
<dbReference type="Pfam" id="PF00005">
    <property type="entry name" value="ABC_tran"/>
    <property type="match status" value="1"/>
</dbReference>
<dbReference type="InterPro" id="IPR003593">
    <property type="entry name" value="AAA+_ATPase"/>
</dbReference>
<evidence type="ECO:0000259" key="5">
    <source>
        <dbReference type="PROSITE" id="PS50893"/>
    </source>
</evidence>
<dbReference type="GO" id="GO:0140359">
    <property type="term" value="F:ABC-type transporter activity"/>
    <property type="evidence" value="ECO:0007669"/>
    <property type="project" value="InterPro"/>
</dbReference>
<comment type="caution">
    <text evidence="6">The sequence shown here is derived from an EMBL/GenBank/DDBJ whole genome shotgun (WGS) entry which is preliminary data.</text>
</comment>
<dbReference type="PANTHER" id="PTHR46743:SF2">
    <property type="entry name" value="TEICHOIC ACIDS EXPORT ATP-BINDING PROTEIN TAGH"/>
    <property type="match status" value="1"/>
</dbReference>
<dbReference type="GO" id="GO:0005524">
    <property type="term" value="F:ATP binding"/>
    <property type="evidence" value="ECO:0007669"/>
    <property type="project" value="UniProtKB-KW"/>
</dbReference>
<dbReference type="SMART" id="SM00382">
    <property type="entry name" value="AAA"/>
    <property type="match status" value="1"/>
</dbReference>
<dbReference type="InterPro" id="IPR003439">
    <property type="entry name" value="ABC_transporter-like_ATP-bd"/>
</dbReference>
<evidence type="ECO:0000313" key="6">
    <source>
        <dbReference type="EMBL" id="TLC98885.1"/>
    </source>
</evidence>
<reference evidence="6 7" key="1">
    <citation type="journal article" date="2019" name="Anaerobe">
        <title>Detection of Robinsoniella peoriensis in multiple bone samples of a trauma patient.</title>
        <authorList>
            <person name="Schrottner P."/>
            <person name="Hartwich K."/>
            <person name="Bunk B."/>
            <person name="Schober I."/>
            <person name="Helbig S."/>
            <person name="Rudolph W.W."/>
            <person name="Gunzer F."/>
        </authorList>
    </citation>
    <scope>NUCLEOTIDE SEQUENCE [LARGE SCALE GENOMIC DNA]</scope>
    <source>
        <strain evidence="6 7">DSM 106044</strain>
    </source>
</reference>
<dbReference type="InterPro" id="IPR027417">
    <property type="entry name" value="P-loop_NTPase"/>
</dbReference>
<evidence type="ECO:0000256" key="3">
    <source>
        <dbReference type="ARBA" id="ARBA00022741"/>
    </source>
</evidence>
<dbReference type="InterPro" id="IPR015860">
    <property type="entry name" value="ABC_transpr_TagH-like"/>
</dbReference>
<accession>A0A4U8QAK0</accession>
<protein>
    <submittedName>
        <fullName evidence="6">Teichoic acids export ATP-binding protein TagH</fullName>
    </submittedName>
</protein>
<organism evidence="6 7">
    <name type="scientific">Robinsoniella peoriensis</name>
    <dbReference type="NCBI Taxonomy" id="180332"/>
    <lineage>
        <taxon>Bacteria</taxon>
        <taxon>Bacillati</taxon>
        <taxon>Bacillota</taxon>
        <taxon>Clostridia</taxon>
        <taxon>Lachnospirales</taxon>
        <taxon>Lachnospiraceae</taxon>
        <taxon>Robinsoniella</taxon>
    </lineage>
</organism>
<dbReference type="AlphaFoldDB" id="A0A4U8QAK0"/>
<dbReference type="GO" id="GO:0016887">
    <property type="term" value="F:ATP hydrolysis activity"/>
    <property type="evidence" value="ECO:0007669"/>
    <property type="project" value="InterPro"/>
</dbReference>
<dbReference type="OrthoDB" id="9778870at2"/>
<dbReference type="Proteomes" id="UP000306509">
    <property type="component" value="Unassembled WGS sequence"/>
</dbReference>
<dbReference type="RefSeq" id="WP_027296781.1">
    <property type="nucleotide sequence ID" value="NZ_CABMJZ010000073.1"/>
</dbReference>
<keyword evidence="3" id="KW-0547">Nucleotide-binding</keyword>
<dbReference type="STRING" id="180332.GCA_000797495_02711"/>
<proteinExistence type="inferred from homology"/>
<dbReference type="PROSITE" id="PS50893">
    <property type="entry name" value="ABC_TRANSPORTER_2"/>
    <property type="match status" value="1"/>
</dbReference>
<comment type="similarity">
    <text evidence="1">Belongs to the ABC transporter superfamily.</text>
</comment>
<evidence type="ECO:0000256" key="1">
    <source>
        <dbReference type="ARBA" id="ARBA00005417"/>
    </source>
</evidence>
<name>A0A4U8QAK0_9FIRM</name>
<gene>
    <name evidence="6" type="primary">tagH_1</name>
    <name evidence="6" type="ORF">DSM106044_04215</name>
</gene>
<dbReference type="GO" id="GO:0016020">
    <property type="term" value="C:membrane"/>
    <property type="evidence" value="ECO:0007669"/>
    <property type="project" value="InterPro"/>
</dbReference>
<dbReference type="InterPro" id="IPR050683">
    <property type="entry name" value="Bact_Polysacc_Export_ATP-bd"/>
</dbReference>
<dbReference type="EMBL" id="QGQD01000079">
    <property type="protein sequence ID" value="TLC98885.1"/>
    <property type="molecule type" value="Genomic_DNA"/>
</dbReference>